<dbReference type="Gene3D" id="1.10.238.10">
    <property type="entry name" value="EF-hand"/>
    <property type="match status" value="1"/>
</dbReference>
<name>A0A8P4G2J3_DICLA</name>
<evidence type="ECO:0000313" key="3">
    <source>
        <dbReference type="Ensembl" id="ENSDLAP00005066713.1"/>
    </source>
</evidence>
<organism evidence="3 4">
    <name type="scientific">Dicentrarchus labrax</name>
    <name type="common">European seabass</name>
    <name type="synonym">Morone labrax</name>
    <dbReference type="NCBI Taxonomy" id="13489"/>
    <lineage>
        <taxon>Eukaryota</taxon>
        <taxon>Metazoa</taxon>
        <taxon>Chordata</taxon>
        <taxon>Craniata</taxon>
        <taxon>Vertebrata</taxon>
        <taxon>Euteleostomi</taxon>
        <taxon>Actinopterygii</taxon>
        <taxon>Neopterygii</taxon>
        <taxon>Teleostei</taxon>
        <taxon>Neoteleostei</taxon>
        <taxon>Acanthomorphata</taxon>
        <taxon>Eupercaria</taxon>
        <taxon>Moronidae</taxon>
        <taxon>Dicentrarchus</taxon>
    </lineage>
</organism>
<dbReference type="CDD" id="cd00213">
    <property type="entry name" value="S-100"/>
    <property type="match status" value="1"/>
</dbReference>
<dbReference type="SMART" id="SM01394">
    <property type="entry name" value="S_100"/>
    <property type="match status" value="1"/>
</dbReference>
<comment type="similarity">
    <text evidence="1">Belongs to the S-100 family.</text>
</comment>
<dbReference type="PANTHER" id="PTHR11639:SF134">
    <property type="entry name" value="PROTEIN S100-A1-RELATED"/>
    <property type="match status" value="1"/>
</dbReference>
<protein>
    <recommendedName>
        <fullName evidence="2">EF-hand domain-containing protein</fullName>
    </recommendedName>
</protein>
<evidence type="ECO:0000259" key="2">
    <source>
        <dbReference type="PROSITE" id="PS50222"/>
    </source>
</evidence>
<proteinExistence type="inferred from homology"/>
<reference evidence="3" key="2">
    <citation type="submission" date="2025-09" db="UniProtKB">
        <authorList>
            <consortium name="Ensembl"/>
        </authorList>
    </citation>
    <scope>IDENTIFICATION</scope>
</reference>
<dbReference type="GO" id="GO:0046914">
    <property type="term" value="F:transition metal ion binding"/>
    <property type="evidence" value="ECO:0007669"/>
    <property type="project" value="InterPro"/>
</dbReference>
<dbReference type="Ensembl" id="ENSDLAT00005085687.1">
    <property type="protein sequence ID" value="ENSDLAP00005066713.1"/>
    <property type="gene ID" value="ENSDLAG00005033687.1"/>
</dbReference>
<keyword evidence="4" id="KW-1185">Reference proteome</keyword>
<evidence type="ECO:0000256" key="1">
    <source>
        <dbReference type="ARBA" id="ARBA00007323"/>
    </source>
</evidence>
<dbReference type="PROSITE" id="PS50222">
    <property type="entry name" value="EF_HAND_2"/>
    <property type="match status" value="1"/>
</dbReference>
<dbReference type="GO" id="GO:0005509">
    <property type="term" value="F:calcium ion binding"/>
    <property type="evidence" value="ECO:0007669"/>
    <property type="project" value="InterPro"/>
</dbReference>
<dbReference type="PANTHER" id="PTHR11639">
    <property type="entry name" value="S100 CALCIUM-BINDING PROTEIN"/>
    <property type="match status" value="1"/>
</dbReference>
<dbReference type="Proteomes" id="UP000694389">
    <property type="component" value="Unassembled WGS sequence"/>
</dbReference>
<evidence type="ECO:0000313" key="4">
    <source>
        <dbReference type="Proteomes" id="UP000694389"/>
    </source>
</evidence>
<dbReference type="GeneTree" id="ENSGT01150000289778"/>
<sequence length="106" mass="12340">MSGKLESAMSSLVELFECYALKDGDRLHLSRREMSNMFHEELGDLIKRSKDPQKTAEILTNMDQNLDGQVDFEEFISMVTKFTMCSFDYFTMDRTVVYTSRCGNPW</sequence>
<reference evidence="3" key="1">
    <citation type="submission" date="2025-08" db="UniProtKB">
        <authorList>
            <consortium name="Ensembl"/>
        </authorList>
    </citation>
    <scope>IDENTIFICATION</scope>
</reference>
<dbReference type="InterPro" id="IPR034325">
    <property type="entry name" value="S-100_dom"/>
</dbReference>
<dbReference type="SUPFAM" id="SSF47473">
    <property type="entry name" value="EF-hand"/>
    <property type="match status" value="1"/>
</dbReference>
<dbReference type="InterPro" id="IPR002048">
    <property type="entry name" value="EF_hand_dom"/>
</dbReference>
<dbReference type="InterPro" id="IPR013787">
    <property type="entry name" value="S100_Ca-bd_sub"/>
</dbReference>
<dbReference type="Pfam" id="PF01023">
    <property type="entry name" value="S_100"/>
    <property type="match status" value="1"/>
</dbReference>
<accession>A0A8P4G2J3</accession>
<dbReference type="InterPro" id="IPR011992">
    <property type="entry name" value="EF-hand-dom_pair"/>
</dbReference>
<feature type="domain" description="EF-hand" evidence="2">
    <location>
        <begin position="50"/>
        <end position="85"/>
    </location>
</feature>
<dbReference type="AlphaFoldDB" id="A0A8P4G2J3"/>